<evidence type="ECO:0000256" key="2">
    <source>
        <dbReference type="ARBA" id="ARBA00023136"/>
    </source>
</evidence>
<comment type="subcellular location">
    <subcellularLocation>
        <location evidence="1">Membrane</location>
    </subcellularLocation>
</comment>
<feature type="signal peptide" evidence="3">
    <location>
        <begin position="1"/>
        <end position="23"/>
    </location>
</feature>
<evidence type="ECO:0000313" key="6">
    <source>
        <dbReference type="EMBL" id="TCT11021.1"/>
    </source>
</evidence>
<dbReference type="AlphaFoldDB" id="A0A4R3MBS6"/>
<dbReference type="InterPro" id="IPR035243">
    <property type="entry name" value="TamA_POTRA_Dom_1"/>
</dbReference>
<feature type="domain" description="Bacterial surface antigen (D15)" evidence="4">
    <location>
        <begin position="401"/>
        <end position="593"/>
    </location>
</feature>
<sequence>MVVMRAGAACLLLALGLGYDAWAAAPEVIIDPGGVGPAALQSITSSVGVITRLATDQDASELSRLRRRAREATISALETQGYFSPKVTLNVGRDVGGETWDITIEPRERTKVESVDLSFKGQIASPEFAGRVTLIKNHWELKAGQPFINEDWRQAKASLIDNVSSKDFFLAHVLSSQARIDADSATADLRMDVDSGPRVRLGAMTTTGLKRVPQKLIDRYVRYEPGEPYDQTQLDDWQQALQSTGFFRGAFVTLDSNPAHRTVLPNGEVELPLQVRVSEAPARRFSTSLGIDSDNGVRGEVLYRQNVVFGQPVWIETGAGADKNRQRAFYDVHFAPTVNGYKDSVGVLFSHSNIEGLDTSRVGLGWKRKIERNAAGDSRVQYETQWALLAAYDKTKIADFGKYEVPTLVGTWDWLRRDVDDKSDPREGNLIAVGLGAGVTLDRGEPFYRSSIRAQQWWPVGRRDVLTVRAQVGKVWSHTARLPEDFGYRTGGASTIRGYRYQSIGIVQGAAIVGAPALAVASVEYIHYFNDRYGMDVFVDAGDAAASFGQMKLAVGYGIGAVVRTPAGPFYADVAYGQRDHKLRIHFSLGIAF</sequence>
<keyword evidence="2" id="KW-0472">Membrane</keyword>
<dbReference type="EMBL" id="SMAJ01000001">
    <property type="protein sequence ID" value="TCT11021.1"/>
    <property type="molecule type" value="Genomic_DNA"/>
</dbReference>
<evidence type="ECO:0000259" key="5">
    <source>
        <dbReference type="Pfam" id="PF17243"/>
    </source>
</evidence>
<dbReference type="Pfam" id="PF01103">
    <property type="entry name" value="Omp85"/>
    <property type="match status" value="1"/>
</dbReference>
<dbReference type="GO" id="GO:0019867">
    <property type="term" value="C:outer membrane"/>
    <property type="evidence" value="ECO:0007669"/>
    <property type="project" value="InterPro"/>
</dbReference>
<dbReference type="Pfam" id="PF17243">
    <property type="entry name" value="POTRA_TamA_1"/>
    <property type="match status" value="1"/>
</dbReference>
<dbReference type="Proteomes" id="UP000295525">
    <property type="component" value="Unassembled WGS sequence"/>
</dbReference>
<evidence type="ECO:0000256" key="1">
    <source>
        <dbReference type="ARBA" id="ARBA00004370"/>
    </source>
</evidence>
<dbReference type="Gene3D" id="2.40.160.50">
    <property type="entry name" value="membrane protein fhac: a member of the omp85/tpsb transporter family"/>
    <property type="match status" value="1"/>
</dbReference>
<dbReference type="Gene3D" id="3.10.20.310">
    <property type="entry name" value="membrane protein fhac"/>
    <property type="match status" value="2"/>
</dbReference>
<proteinExistence type="predicted"/>
<evidence type="ECO:0000313" key="7">
    <source>
        <dbReference type="Proteomes" id="UP000295525"/>
    </source>
</evidence>
<reference evidence="6 7" key="1">
    <citation type="submission" date="2019-03" db="EMBL/GenBank/DDBJ databases">
        <title>Genomic Encyclopedia of Type Strains, Phase IV (KMG-IV): sequencing the most valuable type-strain genomes for metagenomic binning, comparative biology and taxonomic classification.</title>
        <authorList>
            <person name="Goeker M."/>
        </authorList>
    </citation>
    <scope>NUCLEOTIDE SEQUENCE [LARGE SCALE GENOMIC DNA]</scope>
    <source>
        <strain evidence="6 7">DSM 24591</strain>
    </source>
</reference>
<dbReference type="InterPro" id="IPR000184">
    <property type="entry name" value="Bac_surfAg_D15"/>
</dbReference>
<name>A0A4R3MBS6_9BURK</name>
<organism evidence="6 7">
    <name type="scientific">Paralcaligenes ureilyticus</name>
    <dbReference type="NCBI Taxonomy" id="627131"/>
    <lineage>
        <taxon>Bacteria</taxon>
        <taxon>Pseudomonadati</taxon>
        <taxon>Pseudomonadota</taxon>
        <taxon>Betaproteobacteria</taxon>
        <taxon>Burkholderiales</taxon>
        <taxon>Alcaligenaceae</taxon>
        <taxon>Paralcaligenes</taxon>
    </lineage>
</organism>
<comment type="caution">
    <text evidence="6">The sequence shown here is derived from an EMBL/GenBank/DDBJ whole genome shotgun (WGS) entry which is preliminary data.</text>
</comment>
<keyword evidence="3" id="KW-0732">Signal</keyword>
<keyword evidence="7" id="KW-1185">Reference proteome</keyword>
<feature type="chain" id="PRO_5020813303" evidence="3">
    <location>
        <begin position="24"/>
        <end position="593"/>
    </location>
</feature>
<accession>A0A4R3MBS6</accession>
<evidence type="ECO:0000256" key="3">
    <source>
        <dbReference type="SAM" id="SignalP"/>
    </source>
</evidence>
<evidence type="ECO:0000259" key="4">
    <source>
        <dbReference type="Pfam" id="PF01103"/>
    </source>
</evidence>
<gene>
    <name evidence="6" type="ORF">EDC26_101247</name>
</gene>
<protein>
    <submittedName>
        <fullName evidence="6">Autotransporter secretion outer membrane protein TamA</fullName>
    </submittedName>
</protein>
<feature type="domain" description="TamA POTRA" evidence="5">
    <location>
        <begin position="54"/>
        <end position="106"/>
    </location>
</feature>